<dbReference type="PANTHER" id="PTHR20941">
    <property type="entry name" value="FOLATE SYNTHESIS PROTEINS"/>
    <property type="match status" value="1"/>
</dbReference>
<dbReference type="GO" id="GO:0046654">
    <property type="term" value="P:tetrahydrofolate biosynthetic process"/>
    <property type="evidence" value="ECO:0007669"/>
    <property type="project" value="TreeGrafter"/>
</dbReference>
<evidence type="ECO:0000256" key="4">
    <source>
        <dbReference type="ARBA" id="ARBA00012458"/>
    </source>
</evidence>
<evidence type="ECO:0000259" key="9">
    <source>
        <dbReference type="PROSITE" id="PS50972"/>
    </source>
</evidence>
<dbReference type="PROSITE" id="PS00792">
    <property type="entry name" value="DHPS_1"/>
    <property type="match status" value="1"/>
</dbReference>
<dbReference type="NCBIfam" id="TIGR01496">
    <property type="entry name" value="DHPS"/>
    <property type="match status" value="1"/>
</dbReference>
<organism evidence="10 11">
    <name type="scientific">Magnetospirillum moscoviense</name>
    <dbReference type="NCBI Taxonomy" id="1437059"/>
    <lineage>
        <taxon>Bacteria</taxon>
        <taxon>Pseudomonadati</taxon>
        <taxon>Pseudomonadota</taxon>
        <taxon>Alphaproteobacteria</taxon>
        <taxon>Rhodospirillales</taxon>
        <taxon>Rhodospirillaceae</taxon>
        <taxon>Magnetospirillum</taxon>
    </lineage>
</organism>
<dbReference type="InterPro" id="IPR011005">
    <property type="entry name" value="Dihydropteroate_synth-like_sf"/>
</dbReference>
<evidence type="ECO:0000313" key="10">
    <source>
        <dbReference type="EMBL" id="OAN64465.1"/>
    </source>
</evidence>
<dbReference type="SUPFAM" id="SSF51717">
    <property type="entry name" value="Dihydropteroate synthetase-like"/>
    <property type="match status" value="1"/>
</dbReference>
<dbReference type="GO" id="GO:0005829">
    <property type="term" value="C:cytosol"/>
    <property type="evidence" value="ECO:0007669"/>
    <property type="project" value="TreeGrafter"/>
</dbReference>
<proteinExistence type="predicted"/>
<evidence type="ECO:0000256" key="8">
    <source>
        <dbReference type="ARBA" id="ARBA00022909"/>
    </source>
</evidence>
<dbReference type="GO" id="GO:0046656">
    <property type="term" value="P:folic acid biosynthetic process"/>
    <property type="evidence" value="ECO:0007669"/>
    <property type="project" value="UniProtKB-KW"/>
</dbReference>
<dbReference type="STRING" id="1437059.A6A05_06160"/>
<dbReference type="InterPro" id="IPR045031">
    <property type="entry name" value="DHP_synth-like"/>
</dbReference>
<keyword evidence="11" id="KW-1185">Reference proteome</keyword>
<dbReference type="PANTHER" id="PTHR20941:SF1">
    <property type="entry name" value="FOLIC ACID SYNTHESIS PROTEIN FOL1"/>
    <property type="match status" value="1"/>
</dbReference>
<comment type="caution">
    <text evidence="10">The sequence shown here is derived from an EMBL/GenBank/DDBJ whole genome shotgun (WGS) entry which is preliminary data.</text>
</comment>
<dbReference type="InterPro" id="IPR000489">
    <property type="entry name" value="Pterin-binding_dom"/>
</dbReference>
<dbReference type="AlphaFoldDB" id="A0A178N0Y1"/>
<dbReference type="CDD" id="cd00739">
    <property type="entry name" value="DHPS"/>
    <property type="match status" value="1"/>
</dbReference>
<protein>
    <recommendedName>
        <fullName evidence="4">dihydropteroate synthase</fullName>
        <ecNumber evidence="4">2.5.1.15</ecNumber>
    </recommendedName>
</protein>
<dbReference type="GO" id="GO:0046872">
    <property type="term" value="F:metal ion binding"/>
    <property type="evidence" value="ECO:0007669"/>
    <property type="project" value="UniProtKB-KW"/>
</dbReference>
<keyword evidence="6" id="KW-0479">Metal-binding</keyword>
<comment type="cofactor">
    <cofactor evidence="2">
        <name>Mg(2+)</name>
        <dbReference type="ChEBI" id="CHEBI:18420"/>
    </cofactor>
</comment>
<keyword evidence="5" id="KW-0808">Transferase</keyword>
<dbReference type="InterPro" id="IPR006390">
    <property type="entry name" value="DHP_synth_dom"/>
</dbReference>
<feature type="domain" description="Pterin-binding" evidence="9">
    <location>
        <begin position="117"/>
        <end position="369"/>
    </location>
</feature>
<evidence type="ECO:0000256" key="2">
    <source>
        <dbReference type="ARBA" id="ARBA00001946"/>
    </source>
</evidence>
<dbReference type="PROSITE" id="PS00793">
    <property type="entry name" value="DHPS_2"/>
    <property type="match status" value="1"/>
</dbReference>
<dbReference type="EC" id="2.5.1.15" evidence="4"/>
<name>A0A178N0Y1_9PROT</name>
<dbReference type="Proteomes" id="UP000078543">
    <property type="component" value="Unassembled WGS sequence"/>
</dbReference>
<comment type="catalytic activity">
    <reaction evidence="1">
        <text>(7,8-dihydropterin-6-yl)methyl diphosphate + 4-aminobenzoate = 7,8-dihydropteroate + diphosphate</text>
        <dbReference type="Rhea" id="RHEA:19949"/>
        <dbReference type="ChEBI" id="CHEBI:17836"/>
        <dbReference type="ChEBI" id="CHEBI:17839"/>
        <dbReference type="ChEBI" id="CHEBI:33019"/>
        <dbReference type="ChEBI" id="CHEBI:72950"/>
        <dbReference type="EC" id="2.5.1.15"/>
    </reaction>
</comment>
<gene>
    <name evidence="10" type="ORF">A6A05_06160</name>
</gene>
<accession>A0A178N0Y1</accession>
<dbReference type="GO" id="GO:0004156">
    <property type="term" value="F:dihydropteroate synthase activity"/>
    <property type="evidence" value="ECO:0007669"/>
    <property type="project" value="UniProtKB-EC"/>
</dbReference>
<evidence type="ECO:0000256" key="5">
    <source>
        <dbReference type="ARBA" id="ARBA00022679"/>
    </source>
</evidence>
<reference evidence="10 11" key="1">
    <citation type="submission" date="2016-04" db="EMBL/GenBank/DDBJ databases">
        <title>Draft genome sequence of freshwater magnetotactic bacteria Magnetospirillum marisnigri SP-1 and Magnetospirillum moscoviense BB-1.</title>
        <authorList>
            <person name="Koziaeva V."/>
            <person name="Dziuba M.V."/>
            <person name="Ivanov T.M."/>
            <person name="Kuznetsov B."/>
            <person name="Grouzdev D.S."/>
        </authorList>
    </citation>
    <scope>NUCLEOTIDE SEQUENCE [LARGE SCALE GENOMIC DNA]</scope>
    <source>
        <strain evidence="10 11">BB-1</strain>
    </source>
</reference>
<keyword evidence="7" id="KW-0460">Magnesium</keyword>
<evidence type="ECO:0000313" key="11">
    <source>
        <dbReference type="Proteomes" id="UP000078543"/>
    </source>
</evidence>
<dbReference type="PROSITE" id="PS50972">
    <property type="entry name" value="PTERIN_BINDING"/>
    <property type="match status" value="1"/>
</dbReference>
<evidence type="ECO:0000256" key="1">
    <source>
        <dbReference type="ARBA" id="ARBA00000012"/>
    </source>
</evidence>
<dbReference type="Pfam" id="PF00809">
    <property type="entry name" value="Pterin_bind"/>
    <property type="match status" value="1"/>
</dbReference>
<dbReference type="Gene3D" id="3.20.20.20">
    <property type="entry name" value="Dihydropteroate synthase-like"/>
    <property type="match status" value="1"/>
</dbReference>
<keyword evidence="8" id="KW-0289">Folate biosynthesis</keyword>
<sequence length="378" mass="39153">MTVSSSAWRRSPALPRGFAFSPADLYLLPAGLVWGEQAAAAVVSGNGWPIGDTALAFTAAAILWREGGQVWAALAPFADILAWSEAESEDLARHVGRLIHRVGAKRPAWGTVAMDGPAIMGIVNTTPDSFSDGGDRLAPQVAIDSALAMVEMGASIIDVGGESTRPGALPVSEQQEIDRVAPVVEALAAQGVVVSIDTRHAAVMKVATQAGARIINDVTALEGEGALAVAASSGAALCLMHMQGQPQTMQAEPVYDCAPLDVYDYLAARVAACEAAGIERARIAIDPGIGFGKNDDHNAQIFAALALYHGLGVPVLLGASRKSFIGRLSRGEPPKQRLAGSLAAHLAGLDAGVQVIRVHDVAETAQAVAIWRVMRGAA</sequence>
<comment type="pathway">
    <text evidence="3">Cofactor biosynthesis; tetrahydrofolate biosynthesis; 7,8-dihydrofolate from 2-amino-4-hydroxy-6-hydroxymethyl-7,8-dihydropteridine diphosphate and 4-aminobenzoate: step 1/2.</text>
</comment>
<evidence type="ECO:0000256" key="6">
    <source>
        <dbReference type="ARBA" id="ARBA00022723"/>
    </source>
</evidence>
<evidence type="ECO:0000256" key="7">
    <source>
        <dbReference type="ARBA" id="ARBA00022842"/>
    </source>
</evidence>
<evidence type="ECO:0000256" key="3">
    <source>
        <dbReference type="ARBA" id="ARBA00004763"/>
    </source>
</evidence>
<dbReference type="EMBL" id="LWQU01000032">
    <property type="protein sequence ID" value="OAN64465.1"/>
    <property type="molecule type" value="Genomic_DNA"/>
</dbReference>
<dbReference type="OrthoDB" id="9811744at2"/>